<feature type="compositionally biased region" description="Basic residues" evidence="4">
    <location>
        <begin position="993"/>
        <end position="1017"/>
    </location>
</feature>
<keyword evidence="6" id="KW-1185">Reference proteome</keyword>
<dbReference type="RefSeq" id="XP_066923917.1">
    <property type="nucleotide sequence ID" value="XM_067067816.1"/>
</dbReference>
<dbReference type="InterPro" id="IPR050477">
    <property type="entry name" value="GrpII_AminoAcid_Decarb"/>
</dbReference>
<evidence type="ECO:0000256" key="4">
    <source>
        <dbReference type="SAM" id="MobiDB-lite"/>
    </source>
</evidence>
<accession>A0A7M5V8I5</accession>
<name>A0A7M5V8I5_9CNID</name>
<evidence type="ECO:0000256" key="2">
    <source>
        <dbReference type="ARBA" id="ARBA00022898"/>
    </source>
</evidence>
<proteinExistence type="predicted"/>
<keyword evidence="3" id="KW-0456">Lyase</keyword>
<dbReference type="PANTHER" id="PTHR42735">
    <property type="match status" value="1"/>
</dbReference>
<dbReference type="AlphaFoldDB" id="A0A7M5V8I5"/>
<comment type="cofactor">
    <cofactor evidence="1">
        <name>pyridoxal 5'-phosphate</name>
        <dbReference type="ChEBI" id="CHEBI:597326"/>
    </cofactor>
</comment>
<organism evidence="5 6">
    <name type="scientific">Clytia hemisphaerica</name>
    <dbReference type="NCBI Taxonomy" id="252671"/>
    <lineage>
        <taxon>Eukaryota</taxon>
        <taxon>Metazoa</taxon>
        <taxon>Cnidaria</taxon>
        <taxon>Hydrozoa</taxon>
        <taxon>Hydroidolina</taxon>
        <taxon>Leptothecata</taxon>
        <taxon>Obeliida</taxon>
        <taxon>Clytiidae</taxon>
        <taxon>Clytia</taxon>
    </lineage>
</organism>
<dbReference type="EnsemblMetazoa" id="CLYHEMT007873.1">
    <property type="protein sequence ID" value="CLYHEMP007873.1"/>
    <property type="gene ID" value="CLYHEMG007873"/>
</dbReference>
<dbReference type="OrthoDB" id="392571at2759"/>
<dbReference type="SUPFAM" id="SSF53383">
    <property type="entry name" value="PLP-dependent transferases"/>
    <property type="match status" value="1"/>
</dbReference>
<dbReference type="InterPro" id="IPR015421">
    <property type="entry name" value="PyrdxlP-dep_Trfase_major"/>
</dbReference>
<reference evidence="5" key="1">
    <citation type="submission" date="2021-01" db="UniProtKB">
        <authorList>
            <consortium name="EnsemblMetazoa"/>
        </authorList>
    </citation>
    <scope>IDENTIFICATION</scope>
</reference>
<evidence type="ECO:0000256" key="3">
    <source>
        <dbReference type="ARBA" id="ARBA00023239"/>
    </source>
</evidence>
<evidence type="ECO:0000256" key="1">
    <source>
        <dbReference type="ARBA" id="ARBA00001933"/>
    </source>
</evidence>
<sequence length="1017" mass="113883">MSTSDDFELPGGENYDKQWQALAGWFLGPRAENRNVFNGLMMKALNWHENRREEFFPTDPSYFTSEFRNSTAAQSEYKDLETKMAEMHTQLNKSIPFFSTRYQGHMTWDTTMPSLLGYVSGLLWNQNNVDSTASPVTTQFEVEVGQQLCALMRFDTVKNTPWGHLTGCGSVANLESMWAARNTKLHPLALKNAICDHTTDYPRLAIGMDYPVDVPAFGKGNTPLASCTNWELLNLRIDFICEMTDKVVEYIVANTSDKDGMTNDEFKAAVKSDLDTTLALESCVQIGLPEFYRKHNIGEPSEVAPNPRRYPRVYSAGTNHYSWPKSATVLGIGDSQVIPITINSRARQNMDYLKEQLDYAITHQIPVFMVVAVIGSTEESSVDDLDQILKFKNDYEVLGLTFSVHADSAWGGYLNTMTHDAKDTNVIPNQIGVHDFVPTIPLSDYVRLQYLKLALADTITIDPHKAGFCPYPAGALLYRNGTMKGFITLAAPEVFHSPDDLNVGIYGLEGSKPGAAACGVLLSHRVIGLDSNGYGRILGQCQFGSKLFYCMWETIARAKDPFICQNLIAPILSELNATEAFQPPNEFTSIAQVHEYIADHILNKSNEIINLNENNEITFLGVVGPDALINQFTVNCIDPATNKGQTNIELVNDLQDLIFNELTSSVGEDTKRVKMFLTTSKLAQKNYGAALEQLKQRLNLPTDDDKDLAFLRNTCMEPYQASEAYVVKLGELFRNCVLSCIGALDVKYNTNHHSYGDPLDIHTFTVVNKMRDGKIFLDFVPTFTKKGGQYQVVFRVNVDAESQSALEGMQADAAAGGYTLFADTPANTKLFNFVKDKPTDIRNVTITKGFKGEVKGNIKFTVDEVWEYRHFELDDYAKYNDRQEYFLFGDEQEVFMSHVINGVNPDFYQVVKLAEYPIDVLPELVNLGLIVEVRDLDGEPLIVGDVVEDPLKGENYAADYRGKEYAASSTSLVIGDKIHFDASHLNGTAEPKKSKKGKHAKRHKGKHNRNHHGKHRR</sequence>
<dbReference type="PANTHER" id="PTHR42735:SF4">
    <property type="entry name" value="PYRIDOXAL PHOSPHATE-DEPENDENT DECARBOXYLASE FAMILY PROTEIN"/>
    <property type="match status" value="1"/>
</dbReference>
<dbReference type="GeneID" id="136811202"/>
<protein>
    <submittedName>
        <fullName evidence="5">Uncharacterized protein</fullName>
    </submittedName>
</protein>
<dbReference type="InterPro" id="IPR015424">
    <property type="entry name" value="PyrdxlP-dep_Trfase"/>
</dbReference>
<evidence type="ECO:0000313" key="5">
    <source>
        <dbReference type="EnsemblMetazoa" id="CLYHEMP007873.1"/>
    </source>
</evidence>
<evidence type="ECO:0000313" key="6">
    <source>
        <dbReference type="Proteomes" id="UP000594262"/>
    </source>
</evidence>
<feature type="region of interest" description="Disordered" evidence="4">
    <location>
        <begin position="984"/>
        <end position="1017"/>
    </location>
</feature>
<dbReference type="Proteomes" id="UP000594262">
    <property type="component" value="Unplaced"/>
</dbReference>
<dbReference type="Gene3D" id="3.40.640.10">
    <property type="entry name" value="Type I PLP-dependent aspartate aminotransferase-like (Major domain)"/>
    <property type="match status" value="2"/>
</dbReference>
<keyword evidence="2" id="KW-0663">Pyridoxal phosphate</keyword>